<dbReference type="InterPro" id="IPR036866">
    <property type="entry name" value="RibonucZ/Hydroxyglut_hydro"/>
</dbReference>
<keyword evidence="1 4" id="KW-0378">Hydrolase</keyword>
<dbReference type="SMART" id="SM01027">
    <property type="entry name" value="Beta-Casp"/>
    <property type="match status" value="1"/>
</dbReference>
<evidence type="ECO:0000256" key="1">
    <source>
        <dbReference type="ARBA" id="ARBA00022801"/>
    </source>
</evidence>
<proteinExistence type="predicted"/>
<dbReference type="SUPFAM" id="SSF56281">
    <property type="entry name" value="Metallo-hydrolase/oxidoreductase"/>
    <property type="match status" value="1"/>
</dbReference>
<sequence length="454" mass="50145">MKLKHWGGADTVTGSCHQLFIDANTSVLIDCGAYQGEQPQTETIIWGAVLRTLKAVFITHSHFDHIGRLPELLAKGFRGPIYCSQASAALLPIMLEDSLRQMTSEANVQQALLHQLTRQLHGLPEQQWLSLPQLTGVQVQLLPTGHILGAVAWQIITVANNDCWVFSGDVGQYDMPLLVDPVSPARADRLILESTYGGRNHESHATRVNRLKVAIERAVADGGSLLIPAFSLGRTQTLLYDLEQLYFQQRQQPDNSWHAVPVILDSPLAERVTACYAEQQGRWDSEAKQRLSQQRHPFTFAEIEHVTHHEQHLALVNFLRSTAAPCIVIAAGGMCEGGRIENYLKALLPDARTDVLLIGYQAHGTLGAQLQQGANAVTIQQQSIEVKAGINTLDGYSAHADHSQLLRYVREMPERPRSIQLVHGDAQAQQALKRALQEEFGCPVSTSFEVPADV</sequence>
<dbReference type="InterPro" id="IPR011108">
    <property type="entry name" value="RMMBL"/>
</dbReference>
<evidence type="ECO:0000313" key="5">
    <source>
        <dbReference type="Proteomes" id="UP000287996"/>
    </source>
</evidence>
<dbReference type="CDD" id="cd16295">
    <property type="entry name" value="TTHA0252-CPSF-like_MBL-fold"/>
    <property type="match status" value="1"/>
</dbReference>
<gene>
    <name evidence="4" type="ORF">CWI84_08990</name>
</gene>
<feature type="domain" description="Beta-Casp" evidence="3">
    <location>
        <begin position="235"/>
        <end position="370"/>
    </location>
</feature>
<keyword evidence="5" id="KW-1185">Reference proteome</keyword>
<dbReference type="Gene3D" id="3.40.50.10890">
    <property type="match status" value="1"/>
</dbReference>
<dbReference type="GO" id="GO:0016787">
    <property type="term" value="F:hydrolase activity"/>
    <property type="evidence" value="ECO:0007669"/>
    <property type="project" value="UniProtKB-KW"/>
</dbReference>
<feature type="domain" description="Metallo-beta-lactamase" evidence="2">
    <location>
        <begin position="15"/>
        <end position="223"/>
    </location>
</feature>
<dbReference type="InterPro" id="IPR001279">
    <property type="entry name" value="Metallo-B-lactamas"/>
</dbReference>
<organism evidence="4 5">
    <name type="scientific">Idiomarina tyrosinivorans</name>
    <dbReference type="NCBI Taxonomy" id="1445662"/>
    <lineage>
        <taxon>Bacteria</taxon>
        <taxon>Pseudomonadati</taxon>
        <taxon>Pseudomonadota</taxon>
        <taxon>Gammaproteobacteria</taxon>
        <taxon>Alteromonadales</taxon>
        <taxon>Idiomarinaceae</taxon>
        <taxon>Idiomarina</taxon>
    </lineage>
</organism>
<dbReference type="Pfam" id="PF00753">
    <property type="entry name" value="Lactamase_B"/>
    <property type="match status" value="1"/>
</dbReference>
<accession>A0A432ZPC7</accession>
<name>A0A432ZPC7_9GAMM</name>
<dbReference type="GO" id="GO:0004521">
    <property type="term" value="F:RNA endonuclease activity"/>
    <property type="evidence" value="ECO:0007669"/>
    <property type="project" value="TreeGrafter"/>
</dbReference>
<dbReference type="InterPro" id="IPR022712">
    <property type="entry name" value="Beta_Casp"/>
</dbReference>
<dbReference type="OrthoDB" id="9803916at2"/>
<evidence type="ECO:0000259" key="3">
    <source>
        <dbReference type="SMART" id="SM01027"/>
    </source>
</evidence>
<dbReference type="RefSeq" id="WP_126842266.1">
    <property type="nucleotide sequence ID" value="NZ_PIQH01000008.1"/>
</dbReference>
<dbReference type="Pfam" id="PF07521">
    <property type="entry name" value="RMMBL"/>
    <property type="match status" value="1"/>
</dbReference>
<dbReference type="EMBL" id="PIQH01000008">
    <property type="protein sequence ID" value="RUO79759.1"/>
    <property type="molecule type" value="Genomic_DNA"/>
</dbReference>
<reference evidence="4 5" key="1">
    <citation type="journal article" date="2011" name="Front. Microbiol.">
        <title>Genomic signatures of strain selection and enhancement in Bacillus atrophaeus var. globigii, a historical biowarfare simulant.</title>
        <authorList>
            <person name="Gibbons H.S."/>
            <person name="Broomall S.M."/>
            <person name="McNew L.A."/>
            <person name="Daligault H."/>
            <person name="Chapman C."/>
            <person name="Bruce D."/>
            <person name="Karavis M."/>
            <person name="Krepps M."/>
            <person name="McGregor P.A."/>
            <person name="Hong C."/>
            <person name="Park K.H."/>
            <person name="Akmal A."/>
            <person name="Feldman A."/>
            <person name="Lin J.S."/>
            <person name="Chang W.E."/>
            <person name="Higgs B.W."/>
            <person name="Demirev P."/>
            <person name="Lindquist J."/>
            <person name="Liem A."/>
            <person name="Fochler E."/>
            <person name="Read T.D."/>
            <person name="Tapia R."/>
            <person name="Johnson S."/>
            <person name="Bishop-Lilly K.A."/>
            <person name="Detter C."/>
            <person name="Han C."/>
            <person name="Sozhamannan S."/>
            <person name="Rosenzweig C.N."/>
            <person name="Skowronski E.W."/>
        </authorList>
    </citation>
    <scope>NUCLEOTIDE SEQUENCE [LARGE SCALE GENOMIC DNA]</scope>
    <source>
        <strain evidence="4 5">CC-PW-9</strain>
    </source>
</reference>
<dbReference type="AlphaFoldDB" id="A0A432ZPC7"/>
<dbReference type="Gene3D" id="3.60.15.10">
    <property type="entry name" value="Ribonuclease Z/Hydroxyacylglutathione hydrolase-like"/>
    <property type="match status" value="1"/>
</dbReference>
<dbReference type="InterPro" id="IPR050698">
    <property type="entry name" value="MBL"/>
</dbReference>
<evidence type="ECO:0000313" key="4">
    <source>
        <dbReference type="EMBL" id="RUO79759.1"/>
    </source>
</evidence>
<protein>
    <submittedName>
        <fullName evidence="4">MBL fold hydrolase</fullName>
    </submittedName>
</protein>
<comment type="caution">
    <text evidence="4">The sequence shown here is derived from an EMBL/GenBank/DDBJ whole genome shotgun (WGS) entry which is preliminary data.</text>
</comment>
<dbReference type="Proteomes" id="UP000287996">
    <property type="component" value="Unassembled WGS sequence"/>
</dbReference>
<evidence type="ECO:0000259" key="2">
    <source>
        <dbReference type="SMART" id="SM00849"/>
    </source>
</evidence>
<dbReference type="Pfam" id="PF10996">
    <property type="entry name" value="Beta-Casp"/>
    <property type="match status" value="1"/>
</dbReference>
<dbReference type="PANTHER" id="PTHR11203:SF37">
    <property type="entry name" value="INTEGRATOR COMPLEX SUBUNIT 11"/>
    <property type="match status" value="1"/>
</dbReference>
<dbReference type="SMART" id="SM00849">
    <property type="entry name" value="Lactamase_B"/>
    <property type="match status" value="1"/>
</dbReference>
<dbReference type="PANTHER" id="PTHR11203">
    <property type="entry name" value="CLEAVAGE AND POLYADENYLATION SPECIFICITY FACTOR FAMILY MEMBER"/>
    <property type="match status" value="1"/>
</dbReference>